<proteinExistence type="predicted"/>
<dbReference type="AlphaFoldDB" id="A0A0G0KZQ2"/>
<dbReference type="PROSITE" id="PS50093">
    <property type="entry name" value="PKD"/>
    <property type="match status" value="1"/>
</dbReference>
<dbReference type="InterPro" id="IPR000601">
    <property type="entry name" value="PKD_dom"/>
</dbReference>
<dbReference type="Gene3D" id="2.60.40.10">
    <property type="entry name" value="Immunoglobulins"/>
    <property type="match status" value="1"/>
</dbReference>
<accession>A0A0G0KZQ2</accession>
<organism evidence="3 4">
    <name type="scientific">Candidatus Woesebacteria bacterium GW2011_GWB1_38_8</name>
    <dbReference type="NCBI Taxonomy" id="1618570"/>
    <lineage>
        <taxon>Bacteria</taxon>
        <taxon>Candidatus Woeseibacteriota</taxon>
    </lineage>
</organism>
<dbReference type="Pfam" id="PF18911">
    <property type="entry name" value="PKD_4"/>
    <property type="match status" value="1"/>
</dbReference>
<dbReference type="EMBL" id="LBVL01000021">
    <property type="protein sequence ID" value="KKQ84227.1"/>
    <property type="molecule type" value="Genomic_DNA"/>
</dbReference>
<dbReference type="SUPFAM" id="SSF49299">
    <property type="entry name" value="PKD domain"/>
    <property type="match status" value="1"/>
</dbReference>
<evidence type="ECO:0000259" key="2">
    <source>
        <dbReference type="PROSITE" id="PS50093"/>
    </source>
</evidence>
<dbReference type="InterPro" id="IPR035986">
    <property type="entry name" value="PKD_dom_sf"/>
</dbReference>
<feature type="non-terminal residue" evidence="3">
    <location>
        <position position="242"/>
    </location>
</feature>
<evidence type="ECO:0000256" key="1">
    <source>
        <dbReference type="SAM" id="MobiDB-lite"/>
    </source>
</evidence>
<dbReference type="InterPro" id="IPR013783">
    <property type="entry name" value="Ig-like_fold"/>
</dbReference>
<comment type="caution">
    <text evidence="3">The sequence shown here is derived from an EMBL/GenBank/DDBJ whole genome shotgun (WGS) entry which is preliminary data.</text>
</comment>
<evidence type="ECO:0000313" key="4">
    <source>
        <dbReference type="Proteomes" id="UP000034081"/>
    </source>
</evidence>
<evidence type="ECO:0000313" key="3">
    <source>
        <dbReference type="EMBL" id="KKQ84227.1"/>
    </source>
</evidence>
<gene>
    <name evidence="3" type="ORF">UT08_C0021G0009</name>
</gene>
<feature type="domain" description="PKD" evidence="2">
    <location>
        <begin position="200"/>
        <end position="242"/>
    </location>
</feature>
<dbReference type="Proteomes" id="UP000034081">
    <property type="component" value="Unassembled WGS sequence"/>
</dbReference>
<dbReference type="STRING" id="1618570.UT08_C0021G0009"/>
<reference evidence="3 4" key="1">
    <citation type="journal article" date="2015" name="Nature">
        <title>rRNA introns, odd ribosomes, and small enigmatic genomes across a large radiation of phyla.</title>
        <authorList>
            <person name="Brown C.T."/>
            <person name="Hug L.A."/>
            <person name="Thomas B.C."/>
            <person name="Sharon I."/>
            <person name="Castelle C.J."/>
            <person name="Singh A."/>
            <person name="Wilkins M.J."/>
            <person name="Williams K.H."/>
            <person name="Banfield J.F."/>
        </authorList>
    </citation>
    <scope>NUCLEOTIDE SEQUENCE [LARGE SCALE GENOMIC DNA]</scope>
</reference>
<name>A0A0G0KZQ2_9BACT</name>
<feature type="region of interest" description="Disordered" evidence="1">
    <location>
        <begin position="213"/>
        <end position="242"/>
    </location>
</feature>
<sequence>MPNGIWNQTFKFLKEIMMARKMLVLAIALVFFLSAFAFVVPVAAAPATATEKAASPEAESINIPFEGYTSWAGREVTTVTFDVPAGYETPAEISGQYKEGHPENGCTPVDDPNDFEHRSCDQNQPNEEICIFLNGQQVSCTSDQSPLDDQWFHFGIWSANVTKGSNTLRIEHSGQDGSFGSTNFEGTLVVQPLSPPPQPPVCKFVADPDKGEAPLPVTFDGSGSSDPDGKIERWYWDYGDGN</sequence>
<feature type="region of interest" description="Disordered" evidence="1">
    <location>
        <begin position="93"/>
        <end position="118"/>
    </location>
</feature>
<protein>
    <submittedName>
        <fullName evidence="3">Saxitoxin-binding protein</fullName>
    </submittedName>
</protein>